<dbReference type="EMBL" id="BMYD01000001">
    <property type="protein sequence ID" value="GHA72378.1"/>
    <property type="molecule type" value="Genomic_DNA"/>
</dbReference>
<dbReference type="Proteomes" id="UP000646426">
    <property type="component" value="Unassembled WGS sequence"/>
</dbReference>
<evidence type="ECO:0000313" key="5">
    <source>
        <dbReference type="Proteomes" id="UP000646426"/>
    </source>
</evidence>
<comment type="caution">
    <text evidence="4">The sequence shown here is derived from an EMBL/GenBank/DDBJ whole genome shotgun (WGS) entry which is preliminary data.</text>
</comment>
<evidence type="ECO:0000256" key="1">
    <source>
        <dbReference type="ARBA" id="ARBA00022729"/>
    </source>
</evidence>
<dbReference type="Pfam" id="PF13505">
    <property type="entry name" value="OMP_b-brl"/>
    <property type="match status" value="1"/>
</dbReference>
<gene>
    <name evidence="4" type="ORF">GCM10007067_06080</name>
</gene>
<evidence type="ECO:0000256" key="2">
    <source>
        <dbReference type="SAM" id="SignalP"/>
    </source>
</evidence>
<accession>A0A918SXS7</accession>
<reference evidence="4" key="1">
    <citation type="journal article" date="2014" name="Int. J. Syst. Evol. Microbiol.">
        <title>Complete genome sequence of Corynebacterium casei LMG S-19264T (=DSM 44701T), isolated from a smear-ripened cheese.</title>
        <authorList>
            <consortium name="US DOE Joint Genome Institute (JGI-PGF)"/>
            <person name="Walter F."/>
            <person name="Albersmeier A."/>
            <person name="Kalinowski J."/>
            <person name="Ruckert C."/>
        </authorList>
    </citation>
    <scope>NUCLEOTIDE SEQUENCE</scope>
    <source>
        <strain evidence="4">KCTC 23077</strain>
    </source>
</reference>
<dbReference type="SUPFAM" id="SSF56925">
    <property type="entry name" value="OMPA-like"/>
    <property type="match status" value="1"/>
</dbReference>
<name>A0A918SXS7_9GAMM</name>
<dbReference type="InterPro" id="IPR027385">
    <property type="entry name" value="Beta-barrel_OMP"/>
</dbReference>
<dbReference type="AlphaFoldDB" id="A0A918SXS7"/>
<keyword evidence="5" id="KW-1185">Reference proteome</keyword>
<protein>
    <recommendedName>
        <fullName evidence="3">Outer membrane protein beta-barrel domain-containing protein</fullName>
    </recommendedName>
</protein>
<sequence>MRNLVRAALFAASLASAPAAFAGDFFINGQGGVIELDSGLDDDRSTLVQASGGYRWGIGYAQVGLEAGVGHLGEMDGQTRFDYTGGTIDRTYTLSSRYGFAGVNARIKPPLLPVFFIGRAGVLGMQRELDETAIDTAVNTAPVTSRRAFDEHDGGTYAGLGVGTTILPLLDVGLMVNQYRTSQVQYDAVADEYRLSDDKRDARSVSLTVEYRF</sequence>
<feature type="domain" description="Outer membrane protein beta-barrel" evidence="3">
    <location>
        <begin position="7"/>
        <end position="213"/>
    </location>
</feature>
<keyword evidence="1 2" id="KW-0732">Signal</keyword>
<evidence type="ECO:0000313" key="4">
    <source>
        <dbReference type="EMBL" id="GHA72378.1"/>
    </source>
</evidence>
<proteinExistence type="predicted"/>
<feature type="chain" id="PRO_5037388192" description="Outer membrane protein beta-barrel domain-containing protein" evidence="2">
    <location>
        <begin position="23"/>
        <end position="213"/>
    </location>
</feature>
<dbReference type="Gene3D" id="2.40.160.20">
    <property type="match status" value="1"/>
</dbReference>
<reference evidence="4" key="2">
    <citation type="submission" date="2020-09" db="EMBL/GenBank/DDBJ databases">
        <authorList>
            <person name="Sun Q."/>
            <person name="Kim S."/>
        </authorList>
    </citation>
    <scope>NUCLEOTIDE SEQUENCE</scope>
    <source>
        <strain evidence="4">KCTC 23077</strain>
    </source>
</reference>
<dbReference type="InterPro" id="IPR011250">
    <property type="entry name" value="OMP/PagP_B-barrel"/>
</dbReference>
<evidence type="ECO:0000259" key="3">
    <source>
        <dbReference type="Pfam" id="PF13505"/>
    </source>
</evidence>
<feature type="signal peptide" evidence="2">
    <location>
        <begin position="1"/>
        <end position="22"/>
    </location>
</feature>
<dbReference type="RefSeq" id="WP_189453187.1">
    <property type="nucleotide sequence ID" value="NZ_BMYD01000001.1"/>
</dbReference>
<organism evidence="4 5">
    <name type="scientific">Cognatilysobacter bugurensis</name>
    <dbReference type="NCBI Taxonomy" id="543356"/>
    <lineage>
        <taxon>Bacteria</taxon>
        <taxon>Pseudomonadati</taxon>
        <taxon>Pseudomonadota</taxon>
        <taxon>Gammaproteobacteria</taxon>
        <taxon>Lysobacterales</taxon>
        <taxon>Lysobacteraceae</taxon>
        <taxon>Cognatilysobacter</taxon>
    </lineage>
</organism>